<feature type="transmembrane region" description="Helical" evidence="8">
    <location>
        <begin position="273"/>
        <end position="292"/>
    </location>
</feature>
<dbReference type="PANTHER" id="PTHR46481">
    <property type="entry name" value="ZINC FINGER BED DOMAIN-CONTAINING PROTEIN 4"/>
    <property type="match status" value="1"/>
</dbReference>
<keyword evidence="8" id="KW-0812">Transmembrane</keyword>
<organism evidence="10 11">
    <name type="scientific">Arachis hypogaea</name>
    <name type="common">Peanut</name>
    <dbReference type="NCBI Taxonomy" id="3818"/>
    <lineage>
        <taxon>Eukaryota</taxon>
        <taxon>Viridiplantae</taxon>
        <taxon>Streptophyta</taxon>
        <taxon>Embryophyta</taxon>
        <taxon>Tracheophyta</taxon>
        <taxon>Spermatophyta</taxon>
        <taxon>Magnoliopsida</taxon>
        <taxon>eudicotyledons</taxon>
        <taxon>Gunneridae</taxon>
        <taxon>Pentapetalae</taxon>
        <taxon>rosids</taxon>
        <taxon>fabids</taxon>
        <taxon>Fabales</taxon>
        <taxon>Fabaceae</taxon>
        <taxon>Papilionoideae</taxon>
        <taxon>50 kb inversion clade</taxon>
        <taxon>dalbergioids sensu lato</taxon>
        <taxon>Dalbergieae</taxon>
        <taxon>Pterocarpus clade</taxon>
        <taxon>Arachis</taxon>
    </lineage>
</organism>
<dbReference type="SMART" id="SM00614">
    <property type="entry name" value="ZnF_BED"/>
    <property type="match status" value="1"/>
</dbReference>
<dbReference type="GO" id="GO:0003677">
    <property type="term" value="F:DNA binding"/>
    <property type="evidence" value="ECO:0007669"/>
    <property type="project" value="InterPro"/>
</dbReference>
<keyword evidence="1" id="KW-0479">Metal-binding</keyword>
<evidence type="ECO:0000256" key="6">
    <source>
        <dbReference type="PROSITE-ProRule" id="PRU00027"/>
    </source>
</evidence>
<accession>A0A444Z3J3</accession>
<keyword evidence="5" id="KW-0804">Transcription</keyword>
<feature type="transmembrane region" description="Helical" evidence="8">
    <location>
        <begin position="246"/>
        <end position="267"/>
    </location>
</feature>
<evidence type="ECO:0000313" key="11">
    <source>
        <dbReference type="Proteomes" id="UP000289738"/>
    </source>
</evidence>
<feature type="domain" description="BED-type" evidence="9">
    <location>
        <begin position="56"/>
        <end position="111"/>
    </location>
</feature>
<gene>
    <name evidence="10" type="ORF">Ahy_B05g076564</name>
</gene>
<evidence type="ECO:0000256" key="8">
    <source>
        <dbReference type="SAM" id="Phobius"/>
    </source>
</evidence>
<dbReference type="SUPFAM" id="SSF53098">
    <property type="entry name" value="Ribonuclease H-like"/>
    <property type="match status" value="1"/>
</dbReference>
<dbReference type="PROSITE" id="PS50808">
    <property type="entry name" value="ZF_BED"/>
    <property type="match status" value="1"/>
</dbReference>
<sequence length="294" mass="34013">MASNAREDTQSNNVAPNDNEIEVQSNANPTSETPQATDNVSTPEGSTPNEGDNKTHVKSAYWEYFDRLKVEGEWKVKCKFCKTVLSANPRNGTKSLRNHVDRYCKRIKVANSRQSSIVESLSKQSQKQKVNEDGFVFDPSFTRKCVAEMIILHEYPMSCVDHHGLRRAFASMQPTFKMPSRNTVRKDILKMYGDEKRKLTVQLDENDSRVAITSDMWTSNQEKGYMVVTAHYIDSSWKLHMRILRYFKNFINFYTLCCFHMLSFVNLKMHACLLIFSAFVMFLVPIQVKFSLKR</sequence>
<proteinExistence type="predicted"/>
<evidence type="ECO:0000256" key="2">
    <source>
        <dbReference type="ARBA" id="ARBA00022771"/>
    </source>
</evidence>
<dbReference type="GO" id="GO:0008270">
    <property type="term" value="F:zinc ion binding"/>
    <property type="evidence" value="ECO:0007669"/>
    <property type="project" value="UniProtKB-KW"/>
</dbReference>
<keyword evidence="11" id="KW-1185">Reference proteome</keyword>
<evidence type="ECO:0000256" key="1">
    <source>
        <dbReference type="ARBA" id="ARBA00022723"/>
    </source>
</evidence>
<keyword evidence="8" id="KW-0472">Membrane</keyword>
<dbReference type="InterPro" id="IPR003656">
    <property type="entry name" value="Znf_BED"/>
</dbReference>
<dbReference type="Proteomes" id="UP000289738">
    <property type="component" value="Chromosome B05"/>
</dbReference>
<dbReference type="PANTHER" id="PTHR46481:SF11">
    <property type="entry name" value="ZINC FINGER BED DOMAIN-CONTAINING PROTEIN RICESLEEPER 2-LIKE"/>
    <property type="match status" value="1"/>
</dbReference>
<keyword evidence="4" id="KW-0805">Transcription regulation</keyword>
<dbReference type="SUPFAM" id="SSF57667">
    <property type="entry name" value="beta-beta-alpha zinc fingers"/>
    <property type="match status" value="1"/>
</dbReference>
<evidence type="ECO:0000313" key="10">
    <source>
        <dbReference type="EMBL" id="RYR08736.1"/>
    </source>
</evidence>
<evidence type="ECO:0000256" key="3">
    <source>
        <dbReference type="ARBA" id="ARBA00022833"/>
    </source>
</evidence>
<keyword evidence="3" id="KW-0862">Zinc</keyword>
<dbReference type="Pfam" id="PF02892">
    <property type="entry name" value="zf-BED"/>
    <property type="match status" value="1"/>
</dbReference>
<keyword evidence="8" id="KW-1133">Transmembrane helix</keyword>
<dbReference type="STRING" id="3818.A0A444Z3J3"/>
<evidence type="ECO:0000256" key="4">
    <source>
        <dbReference type="ARBA" id="ARBA00023015"/>
    </source>
</evidence>
<dbReference type="AlphaFoldDB" id="A0A444Z3J3"/>
<name>A0A444Z3J3_ARAHY</name>
<keyword evidence="2 6" id="KW-0863">Zinc-finger</keyword>
<dbReference type="EMBL" id="SDMP01000015">
    <property type="protein sequence ID" value="RYR08736.1"/>
    <property type="molecule type" value="Genomic_DNA"/>
</dbReference>
<comment type="caution">
    <text evidence="10">The sequence shown here is derived from an EMBL/GenBank/DDBJ whole genome shotgun (WGS) entry which is preliminary data.</text>
</comment>
<evidence type="ECO:0000256" key="7">
    <source>
        <dbReference type="SAM" id="MobiDB-lite"/>
    </source>
</evidence>
<reference evidence="10 11" key="1">
    <citation type="submission" date="2019-01" db="EMBL/GenBank/DDBJ databases">
        <title>Sequencing of cultivated peanut Arachis hypogaea provides insights into genome evolution and oil improvement.</title>
        <authorList>
            <person name="Chen X."/>
        </authorList>
    </citation>
    <scope>NUCLEOTIDE SEQUENCE [LARGE SCALE GENOMIC DNA]</scope>
    <source>
        <strain evidence="11">cv. Fuhuasheng</strain>
        <tissue evidence="10">Leaves</tissue>
    </source>
</reference>
<feature type="region of interest" description="Disordered" evidence="7">
    <location>
        <begin position="1"/>
        <end position="54"/>
    </location>
</feature>
<protein>
    <recommendedName>
        <fullName evidence="9">BED-type domain-containing protein</fullName>
    </recommendedName>
</protein>
<dbReference type="InterPro" id="IPR012337">
    <property type="entry name" value="RNaseH-like_sf"/>
</dbReference>
<evidence type="ECO:0000259" key="9">
    <source>
        <dbReference type="PROSITE" id="PS50808"/>
    </source>
</evidence>
<dbReference type="InterPro" id="IPR036236">
    <property type="entry name" value="Znf_C2H2_sf"/>
</dbReference>
<dbReference type="InterPro" id="IPR052035">
    <property type="entry name" value="ZnF_BED_domain_contain"/>
</dbReference>
<feature type="compositionally biased region" description="Polar residues" evidence="7">
    <location>
        <begin position="10"/>
        <end position="50"/>
    </location>
</feature>
<evidence type="ECO:0000256" key="5">
    <source>
        <dbReference type="ARBA" id="ARBA00023163"/>
    </source>
</evidence>